<evidence type="ECO:0000313" key="23">
    <source>
        <dbReference type="Proteomes" id="UP000694385"/>
    </source>
</evidence>
<evidence type="ECO:0000256" key="13">
    <source>
        <dbReference type="ARBA" id="ARBA00022777"/>
    </source>
</evidence>
<evidence type="ECO:0000256" key="18">
    <source>
        <dbReference type="ARBA" id="ARBA00023170"/>
    </source>
</evidence>
<evidence type="ECO:0000256" key="8">
    <source>
        <dbReference type="ARBA" id="ARBA00022692"/>
    </source>
</evidence>
<keyword evidence="19" id="KW-0464">Manganese</keyword>
<dbReference type="Pfam" id="PF01064">
    <property type="entry name" value="Activin_recp"/>
    <property type="match status" value="1"/>
</dbReference>
<keyword evidence="16" id="KW-1133">Transmembrane helix</keyword>
<gene>
    <name evidence="22" type="primary">Acvr1c</name>
</gene>
<dbReference type="GO" id="GO:0071363">
    <property type="term" value="P:cellular response to growth factor stimulus"/>
    <property type="evidence" value="ECO:0007669"/>
    <property type="project" value="TreeGrafter"/>
</dbReference>
<evidence type="ECO:0000256" key="6">
    <source>
        <dbReference type="ARBA" id="ARBA00022527"/>
    </source>
</evidence>
<evidence type="ECO:0000256" key="20">
    <source>
        <dbReference type="SAM" id="SignalP"/>
    </source>
</evidence>
<dbReference type="GO" id="GO:0043235">
    <property type="term" value="C:receptor complex"/>
    <property type="evidence" value="ECO:0007669"/>
    <property type="project" value="TreeGrafter"/>
</dbReference>
<dbReference type="PANTHER" id="PTHR23255">
    <property type="entry name" value="TRANSFORMING GROWTH FACTOR-BETA RECEPTOR TYPE I AND II"/>
    <property type="match status" value="1"/>
</dbReference>
<evidence type="ECO:0000256" key="7">
    <source>
        <dbReference type="ARBA" id="ARBA00022679"/>
    </source>
</evidence>
<keyword evidence="6" id="KW-0723">Serine/threonine-protein kinase</keyword>
<dbReference type="Gene3D" id="1.10.510.10">
    <property type="entry name" value="Transferase(Phosphotransferase) domain 1"/>
    <property type="match status" value="1"/>
</dbReference>
<evidence type="ECO:0000256" key="16">
    <source>
        <dbReference type="ARBA" id="ARBA00022989"/>
    </source>
</evidence>
<feature type="chain" id="PRO_5034120607" description="receptor protein serine/threonine kinase" evidence="20">
    <location>
        <begin position="26"/>
        <end position="336"/>
    </location>
</feature>
<dbReference type="PROSITE" id="PS50011">
    <property type="entry name" value="PROTEIN_KINASE_DOM"/>
    <property type="match status" value="1"/>
</dbReference>
<evidence type="ECO:0000256" key="1">
    <source>
        <dbReference type="ARBA" id="ARBA00001936"/>
    </source>
</evidence>
<evidence type="ECO:0000256" key="9">
    <source>
        <dbReference type="ARBA" id="ARBA00022703"/>
    </source>
</evidence>
<dbReference type="SUPFAM" id="SSF56112">
    <property type="entry name" value="Protein kinase-like (PK-like)"/>
    <property type="match status" value="1"/>
</dbReference>
<evidence type="ECO:0000256" key="12">
    <source>
        <dbReference type="ARBA" id="ARBA00022741"/>
    </source>
</evidence>
<feature type="domain" description="Protein kinase" evidence="21">
    <location>
        <begin position="16"/>
        <end position="328"/>
    </location>
</feature>
<evidence type="ECO:0000256" key="15">
    <source>
        <dbReference type="ARBA" id="ARBA00022842"/>
    </source>
</evidence>
<dbReference type="SUPFAM" id="SSF57302">
    <property type="entry name" value="Snake toxin-like"/>
    <property type="match status" value="1"/>
</dbReference>
<feature type="signal peptide" evidence="20">
    <location>
        <begin position="1"/>
        <end position="25"/>
    </location>
</feature>
<dbReference type="InterPro" id="IPR001245">
    <property type="entry name" value="Ser-Thr/Tyr_kinase_cat_dom"/>
</dbReference>
<organism evidence="22 23">
    <name type="scientific">Jaculus jaculus</name>
    <name type="common">Lesser Egyptian jerboa</name>
    <dbReference type="NCBI Taxonomy" id="51337"/>
    <lineage>
        <taxon>Eukaryota</taxon>
        <taxon>Metazoa</taxon>
        <taxon>Chordata</taxon>
        <taxon>Craniata</taxon>
        <taxon>Vertebrata</taxon>
        <taxon>Euteleostomi</taxon>
        <taxon>Mammalia</taxon>
        <taxon>Eutheria</taxon>
        <taxon>Euarchontoglires</taxon>
        <taxon>Glires</taxon>
        <taxon>Rodentia</taxon>
        <taxon>Myomorpha</taxon>
        <taxon>Dipodoidea</taxon>
        <taxon>Dipodidae</taxon>
        <taxon>Dipodinae</taxon>
        <taxon>Jaculus</taxon>
    </lineage>
</organism>
<dbReference type="GeneTree" id="ENSGT00940000158842"/>
<accession>A0A8C5JYA1</accession>
<sequence>MTPALGGALRLALLLAALAAQLSAGLKCVCLLCDSSNFTCQTEGACWASVMLTNGKEQVIKSCVSLPELNAQVFCHSSNNVTKTECCFTDFCNNITLHLPTDNGTWTQLWLVSEYHEQGSLYDYLNRNIVTVAGMIKLALSIASGLAHLHMEIVGTQGKPAIAHRDIKSKNILVKKCDTCAIADLGLAVKHDSVLNTIDIPQNPKVGTKRYMAPEMLDDTMNMSIFESFKRADIYSLGLVYWEIARRCSVGGIVEEYQLPYYDMVPSDPSIEEMRKVVCDQKFRPSIPNQWQSCEALRLMGRIMRECWYANGAARLTALRVKKTISQLCVKEDCKA</sequence>
<dbReference type="Proteomes" id="UP000694385">
    <property type="component" value="Unassembled WGS sequence"/>
</dbReference>
<protein>
    <recommendedName>
        <fullName evidence="5">receptor protein serine/threonine kinase</fullName>
        <ecNumber evidence="5">2.7.11.30</ecNumber>
    </recommendedName>
</protein>
<dbReference type="InterPro" id="IPR000333">
    <property type="entry name" value="TGFB_receptor"/>
</dbReference>
<comment type="similarity">
    <text evidence="4">Belongs to the protein kinase superfamily. TKL Ser/Thr protein kinase family. TGFB receptor subfamily.</text>
</comment>
<evidence type="ECO:0000256" key="10">
    <source>
        <dbReference type="ARBA" id="ARBA00022723"/>
    </source>
</evidence>
<proteinExistence type="inferred from homology"/>
<dbReference type="GO" id="GO:0006915">
    <property type="term" value="P:apoptotic process"/>
    <property type="evidence" value="ECO:0007669"/>
    <property type="project" value="UniProtKB-KW"/>
</dbReference>
<dbReference type="InterPro" id="IPR045860">
    <property type="entry name" value="Snake_toxin-like_sf"/>
</dbReference>
<dbReference type="AlphaFoldDB" id="A0A8C5JYA1"/>
<keyword evidence="12" id="KW-0547">Nucleotide-binding</keyword>
<dbReference type="InterPro" id="IPR008271">
    <property type="entry name" value="Ser/Thr_kinase_AS"/>
</dbReference>
<dbReference type="Gene3D" id="2.10.60.10">
    <property type="entry name" value="CD59"/>
    <property type="match status" value="1"/>
</dbReference>
<keyword evidence="15" id="KW-0460">Magnesium</keyword>
<evidence type="ECO:0000256" key="4">
    <source>
        <dbReference type="ARBA" id="ARBA00009605"/>
    </source>
</evidence>
<dbReference type="InterPro" id="IPR000472">
    <property type="entry name" value="Activin_recp"/>
</dbReference>
<dbReference type="GO" id="GO:0005886">
    <property type="term" value="C:plasma membrane"/>
    <property type="evidence" value="ECO:0007669"/>
    <property type="project" value="TreeGrafter"/>
</dbReference>
<comment type="subcellular location">
    <subcellularLocation>
        <location evidence="3">Membrane</location>
        <topology evidence="3">Single-pass type I membrane protein</topology>
    </subcellularLocation>
</comment>
<comment type="cofactor">
    <cofactor evidence="1">
        <name>Mn(2+)</name>
        <dbReference type="ChEBI" id="CHEBI:29035"/>
    </cofactor>
</comment>
<dbReference type="CDD" id="cd23540">
    <property type="entry name" value="TFP_LU_ECD_ALK7"/>
    <property type="match status" value="1"/>
</dbReference>
<evidence type="ECO:0000256" key="11">
    <source>
        <dbReference type="ARBA" id="ARBA00022729"/>
    </source>
</evidence>
<evidence type="ECO:0000256" key="2">
    <source>
        <dbReference type="ARBA" id="ARBA00001946"/>
    </source>
</evidence>
<name>A0A8C5JYA1_JACJA</name>
<dbReference type="GO" id="GO:0009749">
    <property type="term" value="P:response to glucose"/>
    <property type="evidence" value="ECO:0007669"/>
    <property type="project" value="UniProtKB-ARBA"/>
</dbReference>
<dbReference type="InterPro" id="IPR011009">
    <property type="entry name" value="Kinase-like_dom_sf"/>
</dbReference>
<reference evidence="22" key="2">
    <citation type="submission" date="2025-09" db="UniProtKB">
        <authorList>
            <consortium name="Ensembl"/>
        </authorList>
    </citation>
    <scope>IDENTIFICATION</scope>
</reference>
<dbReference type="GO" id="GO:0005524">
    <property type="term" value="F:ATP binding"/>
    <property type="evidence" value="ECO:0007669"/>
    <property type="project" value="UniProtKB-KW"/>
</dbReference>
<dbReference type="Ensembl" id="ENSJJAT00000001100.1">
    <property type="protein sequence ID" value="ENSJJAP00000000990.1"/>
    <property type="gene ID" value="ENSJJAG00000000840.1"/>
</dbReference>
<evidence type="ECO:0000256" key="5">
    <source>
        <dbReference type="ARBA" id="ARBA00012401"/>
    </source>
</evidence>
<dbReference type="SMART" id="SM00220">
    <property type="entry name" value="S_TKc"/>
    <property type="match status" value="1"/>
</dbReference>
<comment type="cofactor">
    <cofactor evidence="2">
        <name>Mg(2+)</name>
        <dbReference type="ChEBI" id="CHEBI:18420"/>
    </cofactor>
</comment>
<keyword evidence="18" id="KW-0675">Receptor</keyword>
<evidence type="ECO:0000256" key="3">
    <source>
        <dbReference type="ARBA" id="ARBA00004479"/>
    </source>
</evidence>
<dbReference type="FunFam" id="1.10.510.10:FF:000045">
    <property type="entry name" value="Receptor protein serine/threonine kinase"/>
    <property type="match status" value="1"/>
</dbReference>
<evidence type="ECO:0000256" key="17">
    <source>
        <dbReference type="ARBA" id="ARBA00023136"/>
    </source>
</evidence>
<evidence type="ECO:0000256" key="19">
    <source>
        <dbReference type="ARBA" id="ARBA00023211"/>
    </source>
</evidence>
<reference evidence="22" key="1">
    <citation type="submission" date="2025-08" db="UniProtKB">
        <authorList>
            <consortium name="Ensembl"/>
        </authorList>
    </citation>
    <scope>IDENTIFICATION</scope>
</reference>
<evidence type="ECO:0000313" key="22">
    <source>
        <dbReference type="Ensembl" id="ENSJJAP00000000990.1"/>
    </source>
</evidence>
<keyword evidence="8" id="KW-0812">Transmembrane</keyword>
<keyword evidence="14" id="KW-0067">ATP-binding</keyword>
<dbReference type="FunFam" id="2.10.60.10:FF:000007">
    <property type="entry name" value="Receptor protein serine/threonine kinase"/>
    <property type="match status" value="1"/>
</dbReference>
<keyword evidence="11 20" id="KW-0732">Signal</keyword>
<dbReference type="PANTHER" id="PTHR23255:SF58">
    <property type="entry name" value="ACTIVIN RECEPTOR TYPE-1C"/>
    <property type="match status" value="1"/>
</dbReference>
<keyword evidence="23" id="KW-1185">Reference proteome</keyword>
<keyword evidence="13" id="KW-0418">Kinase</keyword>
<keyword evidence="17" id="KW-0472">Membrane</keyword>
<dbReference type="PROSITE" id="PS00108">
    <property type="entry name" value="PROTEIN_KINASE_ST"/>
    <property type="match status" value="1"/>
</dbReference>
<keyword evidence="7" id="KW-0808">Transferase</keyword>
<dbReference type="InterPro" id="IPR000719">
    <property type="entry name" value="Prot_kinase_dom"/>
</dbReference>
<evidence type="ECO:0000256" key="14">
    <source>
        <dbReference type="ARBA" id="ARBA00022840"/>
    </source>
</evidence>
<dbReference type="Pfam" id="PF07714">
    <property type="entry name" value="PK_Tyr_Ser-Thr"/>
    <property type="match status" value="1"/>
</dbReference>
<dbReference type="EC" id="2.7.11.30" evidence="5"/>
<evidence type="ECO:0000259" key="21">
    <source>
        <dbReference type="PROSITE" id="PS50011"/>
    </source>
</evidence>
<keyword evidence="9" id="KW-0053">Apoptosis</keyword>
<dbReference type="GO" id="GO:0004675">
    <property type="term" value="F:transmembrane receptor protein serine/threonine kinase activity"/>
    <property type="evidence" value="ECO:0007669"/>
    <property type="project" value="UniProtKB-EC"/>
</dbReference>
<keyword evidence="10" id="KW-0479">Metal-binding</keyword>